<evidence type="ECO:0000313" key="3">
    <source>
        <dbReference type="Proteomes" id="UP000187550"/>
    </source>
</evidence>
<evidence type="ECO:0000259" key="1">
    <source>
        <dbReference type="Pfam" id="PF20247"/>
    </source>
</evidence>
<dbReference type="Proteomes" id="UP000187550">
    <property type="component" value="Unassembled WGS sequence"/>
</dbReference>
<dbReference type="InterPro" id="IPR046537">
    <property type="entry name" value="DUF6602"/>
</dbReference>
<name>A0A1U7PLL9_9BACI</name>
<gene>
    <name evidence="2" type="ORF">SAMN05428946_1410</name>
</gene>
<evidence type="ECO:0000313" key="2">
    <source>
        <dbReference type="EMBL" id="SIT81502.1"/>
    </source>
</evidence>
<protein>
    <recommendedName>
        <fullName evidence="1">DUF6602 domain-containing protein</fullName>
    </recommendedName>
</protein>
<dbReference type="EMBL" id="FTPL01000002">
    <property type="protein sequence ID" value="SIT81502.1"/>
    <property type="molecule type" value="Genomic_DNA"/>
</dbReference>
<accession>A0A1U7PLL9</accession>
<dbReference type="RefSeq" id="WP_234982291.1">
    <property type="nucleotide sequence ID" value="NZ_FTPL01000002.1"/>
</dbReference>
<dbReference type="Pfam" id="PF20247">
    <property type="entry name" value="DUF6602"/>
    <property type="match status" value="1"/>
</dbReference>
<dbReference type="STRING" id="550447.SAMN05428946_1410"/>
<sequence length="318" mass="36112">MKSNDLFEFMLSATREMNEEYQRIQKRATEDPGTAGDQGEENWATLFRDWLPPNFQIVTKGRILSHEGKASPQIDILILKPEYPKKLLDKKLYLAGGIIAAFECKVTLKSNHIKEAIQNSSRIRQLLPERKGSPYKELNSSIIYGLLAHSHSWTLSGSKPLENIERNLWESDKGSVTHPREMLDIICVSDLAVWRASKMVYIGPPYVSRSSELQKIYGRDGSTTTSYILHSYEIENQINEFTPIGAMLSSLFEKIGWEYPGIRGLSDYYRLVNIGGSGHGSMRLWNTSDVFSNEVLKPIFSGQLKNGVPWSEWSIAFT</sequence>
<feature type="domain" description="DUF6602" evidence="1">
    <location>
        <begin position="26"/>
        <end position="126"/>
    </location>
</feature>
<proteinExistence type="predicted"/>
<dbReference type="AlphaFoldDB" id="A0A1U7PLL9"/>
<organism evidence="2 3">
    <name type="scientific">Edaphobacillus lindanitolerans</name>
    <dbReference type="NCBI Taxonomy" id="550447"/>
    <lineage>
        <taxon>Bacteria</taxon>
        <taxon>Bacillati</taxon>
        <taxon>Bacillota</taxon>
        <taxon>Bacilli</taxon>
        <taxon>Bacillales</taxon>
        <taxon>Bacillaceae</taxon>
        <taxon>Edaphobacillus</taxon>
    </lineage>
</organism>
<keyword evidence="3" id="KW-1185">Reference proteome</keyword>
<reference evidence="3" key="1">
    <citation type="submission" date="2017-01" db="EMBL/GenBank/DDBJ databases">
        <authorList>
            <person name="Varghese N."/>
            <person name="Submissions S."/>
        </authorList>
    </citation>
    <scope>NUCLEOTIDE SEQUENCE [LARGE SCALE GENOMIC DNA]</scope>
    <source>
        <strain evidence="3">MNA4</strain>
    </source>
</reference>
<dbReference type="CDD" id="cd21173">
    <property type="entry name" value="NucC-like"/>
    <property type="match status" value="1"/>
</dbReference>